<keyword evidence="4 5" id="KW-0238">DNA-binding</keyword>
<evidence type="ECO:0000256" key="6">
    <source>
        <dbReference type="SAM" id="MobiDB-lite"/>
    </source>
</evidence>
<evidence type="ECO:0000256" key="4">
    <source>
        <dbReference type="ARBA" id="ARBA00023125"/>
    </source>
</evidence>
<keyword evidence="1" id="KW-0479">Metal-binding</keyword>
<dbReference type="Proteomes" id="UP000499080">
    <property type="component" value="Unassembled WGS sequence"/>
</dbReference>
<dbReference type="Pfam" id="PF12017">
    <property type="entry name" value="Tnp_P_element"/>
    <property type="match status" value="1"/>
</dbReference>
<keyword evidence="9" id="KW-1185">Reference proteome</keyword>
<comment type="caution">
    <text evidence="8">The sequence shown here is derived from an EMBL/GenBank/DDBJ whole genome shotgun (WGS) entry which is preliminary data.</text>
</comment>
<dbReference type="InterPro" id="IPR048365">
    <property type="entry name" value="TNP-like_RNaseH_N"/>
</dbReference>
<evidence type="ECO:0000313" key="9">
    <source>
        <dbReference type="Proteomes" id="UP000499080"/>
    </source>
</evidence>
<evidence type="ECO:0000256" key="1">
    <source>
        <dbReference type="ARBA" id="ARBA00022723"/>
    </source>
</evidence>
<name>A0A4Y2S4Z5_ARAVE</name>
<dbReference type="GO" id="GO:0008270">
    <property type="term" value="F:zinc ion binding"/>
    <property type="evidence" value="ECO:0007669"/>
    <property type="project" value="UniProtKB-KW"/>
</dbReference>
<dbReference type="PROSITE" id="PS50950">
    <property type="entry name" value="ZF_THAP"/>
    <property type="match status" value="1"/>
</dbReference>
<dbReference type="Pfam" id="PF21787">
    <property type="entry name" value="TNP-like_RNaseH_N"/>
    <property type="match status" value="1"/>
</dbReference>
<dbReference type="InterPro" id="IPR006612">
    <property type="entry name" value="THAP_Znf"/>
</dbReference>
<dbReference type="Pfam" id="PF05485">
    <property type="entry name" value="THAP"/>
    <property type="match status" value="1"/>
</dbReference>
<evidence type="ECO:0000313" key="8">
    <source>
        <dbReference type="EMBL" id="GBN83298.1"/>
    </source>
</evidence>
<dbReference type="AlphaFoldDB" id="A0A4Y2S4Z5"/>
<dbReference type="InterPro" id="IPR038441">
    <property type="entry name" value="THAP_Znf_sf"/>
</dbReference>
<dbReference type="EMBL" id="BGPR01019905">
    <property type="protein sequence ID" value="GBN83298.1"/>
    <property type="molecule type" value="Genomic_DNA"/>
</dbReference>
<feature type="compositionally biased region" description="Polar residues" evidence="6">
    <location>
        <begin position="135"/>
        <end position="159"/>
    </location>
</feature>
<dbReference type="SUPFAM" id="SSF57716">
    <property type="entry name" value="Glucocorticoid receptor-like (DNA-binding domain)"/>
    <property type="match status" value="1"/>
</dbReference>
<keyword evidence="2 5" id="KW-0863">Zinc-finger</keyword>
<evidence type="ECO:0000256" key="2">
    <source>
        <dbReference type="ARBA" id="ARBA00022771"/>
    </source>
</evidence>
<dbReference type="SMART" id="SM00980">
    <property type="entry name" value="THAP"/>
    <property type="match status" value="1"/>
</dbReference>
<reference evidence="8 9" key="1">
    <citation type="journal article" date="2019" name="Sci. Rep.">
        <title>Orb-weaving spider Araneus ventricosus genome elucidates the spidroin gene catalogue.</title>
        <authorList>
            <person name="Kono N."/>
            <person name="Nakamura H."/>
            <person name="Ohtoshi R."/>
            <person name="Moran D.A.P."/>
            <person name="Shinohara A."/>
            <person name="Yoshida Y."/>
            <person name="Fujiwara M."/>
            <person name="Mori M."/>
            <person name="Tomita M."/>
            <person name="Arakawa K."/>
        </authorList>
    </citation>
    <scope>NUCLEOTIDE SEQUENCE [LARGE SCALE GENOMIC DNA]</scope>
</reference>
<organism evidence="8 9">
    <name type="scientific">Araneus ventricosus</name>
    <name type="common">Orbweaver spider</name>
    <name type="synonym">Epeira ventricosa</name>
    <dbReference type="NCBI Taxonomy" id="182803"/>
    <lineage>
        <taxon>Eukaryota</taxon>
        <taxon>Metazoa</taxon>
        <taxon>Ecdysozoa</taxon>
        <taxon>Arthropoda</taxon>
        <taxon>Chelicerata</taxon>
        <taxon>Arachnida</taxon>
        <taxon>Araneae</taxon>
        <taxon>Araneomorphae</taxon>
        <taxon>Entelegynae</taxon>
        <taxon>Araneoidea</taxon>
        <taxon>Araneidae</taxon>
        <taxon>Araneus</taxon>
    </lineage>
</organism>
<dbReference type="Gene3D" id="6.20.210.20">
    <property type="entry name" value="THAP domain"/>
    <property type="match status" value="1"/>
</dbReference>
<dbReference type="InterPro" id="IPR021896">
    <property type="entry name" value="THAP9-like_HTH"/>
</dbReference>
<protein>
    <submittedName>
        <fullName evidence="8">Transposable element P transposase</fullName>
    </submittedName>
</protein>
<gene>
    <name evidence="8" type="primary">T_23</name>
    <name evidence="8" type="ORF">AVEN_233617_1</name>
</gene>
<accession>A0A4Y2S4Z5</accession>
<keyword evidence="3" id="KW-0862">Zinc</keyword>
<evidence type="ECO:0000256" key="5">
    <source>
        <dbReference type="PROSITE-ProRule" id="PRU00309"/>
    </source>
</evidence>
<dbReference type="GO" id="GO:0003677">
    <property type="term" value="F:DNA binding"/>
    <property type="evidence" value="ECO:0007669"/>
    <property type="project" value="UniProtKB-UniRule"/>
</dbReference>
<dbReference type="OrthoDB" id="7698710at2759"/>
<sequence length="435" mass="49234">MDANADKIGHLKMKFKRGTCTVGGTSGSKLFCIPSNENMYKKWFSVLKWNVLPEQLKSVLNNARVCDRHFSESCFTSTLRKKLIKFACPNITEDLPSTSDTLSALPSAASQCISVEFCDAEHACTESLMDAEPSCSESVMDTEPSTSSHNTSSQLQVTPKTKKIKNLRSSASKLKRKLYEERSSSRFLGQLKAKLADKPYLYDFVTSQLRMQCKKSKGRRWSAKEKSFALQIYLHSPSAYKLLKKYFAFPSKATLHRYTYNIAKSPGFCENLAKCLKSQTSRMSESDRLCVLLIDEMSIKPGLTYANDLDCVDGFATVKHNIKEDPPFATQALVFMARGIVKNWKQVLGYHFTSSSEDLQELIHEAIDILHTCELEVVSIVCDQGPTNQRLFKELNVTKDTPFFLHKSKKIFAMYDPPHLLKSVRNNLKNHGIFF</sequence>
<dbReference type="SMART" id="SM00692">
    <property type="entry name" value="DM3"/>
    <property type="match status" value="1"/>
</dbReference>
<evidence type="ECO:0000259" key="7">
    <source>
        <dbReference type="PROSITE" id="PS50950"/>
    </source>
</evidence>
<evidence type="ECO:0000256" key="3">
    <source>
        <dbReference type="ARBA" id="ARBA00022833"/>
    </source>
</evidence>
<feature type="region of interest" description="Disordered" evidence="6">
    <location>
        <begin position="135"/>
        <end position="160"/>
    </location>
</feature>
<proteinExistence type="predicted"/>
<feature type="domain" description="THAP-type" evidence="7">
    <location>
        <begin position="11"/>
        <end position="92"/>
    </location>
</feature>